<dbReference type="CDD" id="cd06171">
    <property type="entry name" value="Sigma70_r4"/>
    <property type="match status" value="1"/>
</dbReference>
<gene>
    <name evidence="7" type="primary">sigE_3</name>
    <name evidence="7" type="ORF">BRLA_c046050</name>
</gene>
<dbReference type="STRING" id="1042163.BRLA_c046050"/>
<protein>
    <submittedName>
        <fullName evidence="7">RNA polymerase sigma-E factor</fullName>
    </submittedName>
</protein>
<feature type="domain" description="RNA polymerase sigma factor 70 region 4 type 2" evidence="6">
    <location>
        <begin position="115"/>
        <end position="166"/>
    </location>
</feature>
<name>A0A075RCE5_BRELA</name>
<dbReference type="SUPFAM" id="SSF88659">
    <property type="entry name" value="Sigma3 and sigma4 domains of RNA polymerase sigma factors"/>
    <property type="match status" value="1"/>
</dbReference>
<dbReference type="GO" id="GO:0003677">
    <property type="term" value="F:DNA binding"/>
    <property type="evidence" value="ECO:0007669"/>
    <property type="project" value="InterPro"/>
</dbReference>
<dbReference type="Gene3D" id="1.10.10.10">
    <property type="entry name" value="Winged helix-like DNA-binding domain superfamily/Winged helix DNA-binding domain"/>
    <property type="match status" value="1"/>
</dbReference>
<dbReference type="InterPro" id="IPR013324">
    <property type="entry name" value="RNA_pol_sigma_r3/r4-like"/>
</dbReference>
<dbReference type="GO" id="GO:0016987">
    <property type="term" value="F:sigma factor activity"/>
    <property type="evidence" value="ECO:0007669"/>
    <property type="project" value="UniProtKB-KW"/>
</dbReference>
<organism evidence="7 8">
    <name type="scientific">Brevibacillus laterosporus LMG 15441</name>
    <dbReference type="NCBI Taxonomy" id="1042163"/>
    <lineage>
        <taxon>Bacteria</taxon>
        <taxon>Bacillati</taxon>
        <taxon>Bacillota</taxon>
        <taxon>Bacilli</taxon>
        <taxon>Bacillales</taxon>
        <taxon>Paenibacillaceae</taxon>
        <taxon>Brevibacillus</taxon>
    </lineage>
</organism>
<evidence type="ECO:0000259" key="5">
    <source>
        <dbReference type="Pfam" id="PF04542"/>
    </source>
</evidence>
<evidence type="ECO:0000256" key="1">
    <source>
        <dbReference type="ARBA" id="ARBA00010641"/>
    </source>
</evidence>
<evidence type="ECO:0000256" key="3">
    <source>
        <dbReference type="ARBA" id="ARBA00023082"/>
    </source>
</evidence>
<evidence type="ECO:0000259" key="6">
    <source>
        <dbReference type="Pfam" id="PF08281"/>
    </source>
</evidence>
<dbReference type="eggNOG" id="COG1595">
    <property type="taxonomic scope" value="Bacteria"/>
</dbReference>
<accession>A0A075RCE5</accession>
<dbReference type="Gene3D" id="1.10.1740.10">
    <property type="match status" value="1"/>
</dbReference>
<dbReference type="HOGENOM" id="CLU_047691_3_1_9"/>
<keyword evidence="2" id="KW-0805">Transcription regulation</keyword>
<dbReference type="EMBL" id="CP007806">
    <property type="protein sequence ID" value="AIG28868.1"/>
    <property type="molecule type" value="Genomic_DNA"/>
</dbReference>
<evidence type="ECO:0000313" key="8">
    <source>
        <dbReference type="Proteomes" id="UP000005850"/>
    </source>
</evidence>
<reference evidence="7 8" key="1">
    <citation type="journal article" date="2011" name="J. Bacteriol.">
        <title>Genome sequence of Brevibacillus laterosporus LMG 15441, a pathogen of invertebrates.</title>
        <authorList>
            <person name="Djukic M."/>
            <person name="Poehlein A."/>
            <person name="Thurmer A."/>
            <person name="Daniel R."/>
        </authorList>
    </citation>
    <scope>NUCLEOTIDE SEQUENCE [LARGE SCALE GENOMIC DNA]</scope>
    <source>
        <strain evidence="7 8">LMG 15441</strain>
    </source>
</reference>
<dbReference type="InterPro" id="IPR013325">
    <property type="entry name" value="RNA_pol_sigma_r2"/>
</dbReference>
<dbReference type="AlphaFoldDB" id="A0A075RCE5"/>
<dbReference type="Proteomes" id="UP000005850">
    <property type="component" value="Chromosome"/>
</dbReference>
<sequence>MEENHYSPITGEGGPVGFEALVQPHLPTAFRVAFLIVHDYHFAQDAVQEALWEAYQSLYRYDERKGTSFRAWFMKIVTHRALNMVRRKKKTEEYADSIDPDQNPLESILQKEQEQQIWRAIQSMTPKHRSAVILYYYEQFSVAEIAKILGVFEGTVKSRLHKARKLIAEKIQAEKETQVMTEIGVIMHD</sequence>
<dbReference type="Pfam" id="PF08281">
    <property type="entry name" value="Sigma70_r4_2"/>
    <property type="match status" value="1"/>
</dbReference>
<keyword evidence="8" id="KW-1185">Reference proteome</keyword>
<dbReference type="RefSeq" id="WP_003334054.1">
    <property type="nucleotide sequence ID" value="NZ_CP007806.1"/>
</dbReference>
<dbReference type="NCBIfam" id="TIGR02937">
    <property type="entry name" value="sigma70-ECF"/>
    <property type="match status" value="1"/>
</dbReference>
<keyword evidence="4" id="KW-0804">Transcription</keyword>
<dbReference type="KEGG" id="blr:BRLA_c046050"/>
<dbReference type="InterPro" id="IPR039425">
    <property type="entry name" value="RNA_pol_sigma-70-like"/>
</dbReference>
<dbReference type="InterPro" id="IPR036388">
    <property type="entry name" value="WH-like_DNA-bd_sf"/>
</dbReference>
<dbReference type="SUPFAM" id="SSF88946">
    <property type="entry name" value="Sigma2 domain of RNA polymerase sigma factors"/>
    <property type="match status" value="1"/>
</dbReference>
<proteinExistence type="inferred from homology"/>
<feature type="domain" description="RNA polymerase sigma-70 region 2" evidence="5">
    <location>
        <begin position="21"/>
        <end position="90"/>
    </location>
</feature>
<dbReference type="InterPro" id="IPR013249">
    <property type="entry name" value="RNA_pol_sigma70_r4_t2"/>
</dbReference>
<dbReference type="Pfam" id="PF04542">
    <property type="entry name" value="Sigma70_r2"/>
    <property type="match status" value="1"/>
</dbReference>
<dbReference type="InterPro" id="IPR014284">
    <property type="entry name" value="RNA_pol_sigma-70_dom"/>
</dbReference>
<evidence type="ECO:0000256" key="2">
    <source>
        <dbReference type="ARBA" id="ARBA00023015"/>
    </source>
</evidence>
<dbReference type="PANTHER" id="PTHR43133:SF51">
    <property type="entry name" value="RNA POLYMERASE SIGMA FACTOR"/>
    <property type="match status" value="1"/>
</dbReference>
<dbReference type="GO" id="GO:0006352">
    <property type="term" value="P:DNA-templated transcription initiation"/>
    <property type="evidence" value="ECO:0007669"/>
    <property type="project" value="InterPro"/>
</dbReference>
<comment type="similarity">
    <text evidence="1">Belongs to the sigma-70 factor family. ECF subfamily.</text>
</comment>
<dbReference type="InterPro" id="IPR007627">
    <property type="entry name" value="RNA_pol_sigma70_r2"/>
</dbReference>
<evidence type="ECO:0000313" key="7">
    <source>
        <dbReference type="EMBL" id="AIG28868.1"/>
    </source>
</evidence>
<keyword evidence="3" id="KW-0731">Sigma factor</keyword>
<dbReference type="PANTHER" id="PTHR43133">
    <property type="entry name" value="RNA POLYMERASE ECF-TYPE SIGMA FACTO"/>
    <property type="match status" value="1"/>
</dbReference>
<evidence type="ECO:0000256" key="4">
    <source>
        <dbReference type="ARBA" id="ARBA00023163"/>
    </source>
</evidence>